<dbReference type="RefSeq" id="WP_185121813.1">
    <property type="nucleotide sequence ID" value="NZ_JACJVQ010000019.1"/>
</dbReference>
<keyword evidence="2" id="KW-0812">Transmembrane</keyword>
<feature type="transmembrane region" description="Helical" evidence="2">
    <location>
        <begin position="403"/>
        <end position="423"/>
    </location>
</feature>
<dbReference type="EMBL" id="JACJVQ010000019">
    <property type="protein sequence ID" value="MBB6636595.1"/>
    <property type="molecule type" value="Genomic_DNA"/>
</dbReference>
<organism evidence="5 6">
    <name type="scientific">Cohnella thailandensis</name>
    <dbReference type="NCBI Taxonomy" id="557557"/>
    <lineage>
        <taxon>Bacteria</taxon>
        <taxon>Bacillati</taxon>
        <taxon>Bacillota</taxon>
        <taxon>Bacilli</taxon>
        <taxon>Bacillales</taxon>
        <taxon>Paenibacillaceae</taxon>
        <taxon>Cohnella</taxon>
    </lineage>
</organism>
<dbReference type="Gene3D" id="1.20.144.10">
    <property type="entry name" value="Phosphatidic acid phosphatase type 2/haloperoxidase"/>
    <property type="match status" value="1"/>
</dbReference>
<dbReference type="Pfam" id="PF01569">
    <property type="entry name" value="PAP2"/>
    <property type="match status" value="1"/>
</dbReference>
<dbReference type="InterPro" id="IPR000326">
    <property type="entry name" value="PAP2/HPO"/>
</dbReference>
<feature type="domain" description="VTT" evidence="4">
    <location>
        <begin position="33"/>
        <end position="159"/>
    </location>
</feature>
<dbReference type="GO" id="GO:0005886">
    <property type="term" value="C:plasma membrane"/>
    <property type="evidence" value="ECO:0007669"/>
    <property type="project" value="TreeGrafter"/>
</dbReference>
<dbReference type="InterPro" id="IPR032816">
    <property type="entry name" value="VTT_dom"/>
</dbReference>
<protein>
    <submittedName>
        <fullName evidence="5">VTT domain-containing protein</fullName>
    </submittedName>
</protein>
<evidence type="ECO:0000259" key="4">
    <source>
        <dbReference type="Pfam" id="PF09335"/>
    </source>
</evidence>
<evidence type="ECO:0000313" key="5">
    <source>
        <dbReference type="EMBL" id="MBB6636595.1"/>
    </source>
</evidence>
<gene>
    <name evidence="5" type="ORF">H7B67_20930</name>
</gene>
<dbReference type="PANTHER" id="PTHR42709">
    <property type="entry name" value="ALKALINE PHOSPHATASE LIKE PROTEIN"/>
    <property type="match status" value="1"/>
</dbReference>
<feature type="transmembrane region" description="Helical" evidence="2">
    <location>
        <begin position="223"/>
        <end position="243"/>
    </location>
</feature>
<keyword evidence="6" id="KW-1185">Reference proteome</keyword>
<feature type="transmembrane region" description="Helical" evidence="2">
    <location>
        <begin position="172"/>
        <end position="193"/>
    </location>
</feature>
<dbReference type="Pfam" id="PF09335">
    <property type="entry name" value="VTT_dom"/>
    <property type="match status" value="1"/>
</dbReference>
<name>A0A841T1Y4_9BACL</name>
<dbReference type="InterPro" id="IPR036938">
    <property type="entry name" value="PAP2/HPO_sf"/>
</dbReference>
<dbReference type="AlphaFoldDB" id="A0A841T1Y4"/>
<feature type="transmembrane region" description="Helical" evidence="2">
    <location>
        <begin position="280"/>
        <end position="298"/>
    </location>
</feature>
<evidence type="ECO:0000259" key="3">
    <source>
        <dbReference type="Pfam" id="PF01569"/>
    </source>
</evidence>
<keyword evidence="2" id="KW-1133">Transmembrane helix</keyword>
<keyword evidence="2" id="KW-0472">Membrane</keyword>
<dbReference type="SUPFAM" id="SSF48317">
    <property type="entry name" value="Acid phosphatase/Vanadium-dependent haloperoxidase"/>
    <property type="match status" value="1"/>
</dbReference>
<feature type="domain" description="Phosphatidic acid phosphatase type 2/haloperoxidase" evidence="3">
    <location>
        <begin position="337"/>
        <end position="412"/>
    </location>
</feature>
<comment type="similarity">
    <text evidence="1">Belongs to the DedA family.</text>
</comment>
<evidence type="ECO:0000313" key="6">
    <source>
        <dbReference type="Proteomes" id="UP000535838"/>
    </source>
</evidence>
<accession>A0A841T1Y4</accession>
<feature type="transmembrane region" description="Helical" evidence="2">
    <location>
        <begin position="12"/>
        <end position="33"/>
    </location>
</feature>
<comment type="caution">
    <text evidence="5">The sequence shown here is derived from an EMBL/GenBank/DDBJ whole genome shotgun (WGS) entry which is preliminary data.</text>
</comment>
<sequence>MDSINEMLTRLLESYGYVVLFFAMMLEMMALPLPGELIMTYAGLIVYGGHMNWIASVAIAGVGTSLGMTAAYWIGYRLGYPFFEKYGRRFHLGPDKMRGISKWFDRYGSKMLLVAYFIPGVRHITGYFSGTTRMPFRKYAVYAYSGAFFWVFLFVTLGKVLGPKWQQYHAAISSYMLAIGILAAILYLTFSYLRKNQSKLKIRLESFLRKSVRQLRTAGKIQLLILSACVLFLVFFAFTIGLIQDFLAHEFTRFDEVAGYIVARMFTPDWLYSLERVVRIGTYPYLFVPMTVALIAVVSRVKHRSLELAFFAIAMAGGEGLDEALRRMFRYLGPIESQYSFPSEQVFMTVTVYGFSAFLLMRHRKESRFQVAALFSVMALCVLVGIGSVYTGKSYPSDAAAGLVFGGLWFTLNVAALEIYRAIRSKRLWTKPKLAV</sequence>
<proteinExistence type="inferred from homology"/>
<evidence type="ECO:0000256" key="2">
    <source>
        <dbReference type="SAM" id="Phobius"/>
    </source>
</evidence>
<dbReference type="PANTHER" id="PTHR42709:SF9">
    <property type="entry name" value="ALKALINE PHOSPHATASE LIKE PROTEIN"/>
    <property type="match status" value="1"/>
</dbReference>
<feature type="transmembrane region" description="Helical" evidence="2">
    <location>
        <begin position="372"/>
        <end position="391"/>
    </location>
</feature>
<feature type="transmembrane region" description="Helical" evidence="2">
    <location>
        <begin position="53"/>
        <end position="75"/>
    </location>
</feature>
<feature type="transmembrane region" description="Helical" evidence="2">
    <location>
        <begin position="139"/>
        <end position="160"/>
    </location>
</feature>
<evidence type="ECO:0000256" key="1">
    <source>
        <dbReference type="ARBA" id="ARBA00010792"/>
    </source>
</evidence>
<dbReference type="Proteomes" id="UP000535838">
    <property type="component" value="Unassembled WGS sequence"/>
</dbReference>
<dbReference type="InterPro" id="IPR051311">
    <property type="entry name" value="DedA_domain"/>
</dbReference>
<reference evidence="5 6" key="1">
    <citation type="submission" date="2020-08" db="EMBL/GenBank/DDBJ databases">
        <title>Cohnella phylogeny.</title>
        <authorList>
            <person name="Dunlap C."/>
        </authorList>
    </citation>
    <scope>NUCLEOTIDE SEQUENCE [LARGE SCALE GENOMIC DNA]</scope>
    <source>
        <strain evidence="5 6">DSM 25241</strain>
    </source>
</reference>